<dbReference type="GO" id="GO:0051747">
    <property type="term" value="F:cytosine C-5 DNA demethylase activity"/>
    <property type="evidence" value="ECO:0007669"/>
    <property type="project" value="TreeGrafter"/>
</dbReference>
<evidence type="ECO:0000256" key="5">
    <source>
        <dbReference type="ARBA" id="ARBA00022723"/>
    </source>
</evidence>
<feature type="region of interest" description="Disordered" evidence="29">
    <location>
        <begin position="138"/>
        <end position="205"/>
    </location>
</feature>
<keyword evidence="10" id="KW-0408">Iron</keyword>
<dbReference type="InterPro" id="IPR037151">
    <property type="entry name" value="AlkB-like_sf"/>
</dbReference>
<dbReference type="Pfam" id="PF13532">
    <property type="entry name" value="2OG-FeII_Oxy_2"/>
    <property type="match status" value="1"/>
</dbReference>
<evidence type="ECO:0000256" key="6">
    <source>
        <dbReference type="ARBA" id="ARBA00022763"/>
    </source>
</evidence>
<feature type="region of interest" description="Disordered" evidence="29">
    <location>
        <begin position="335"/>
        <end position="363"/>
    </location>
</feature>
<evidence type="ECO:0000256" key="15">
    <source>
        <dbReference type="ARBA" id="ARBA00051189"/>
    </source>
</evidence>
<evidence type="ECO:0000259" key="30">
    <source>
        <dbReference type="PROSITE" id="PS51471"/>
    </source>
</evidence>
<evidence type="ECO:0000256" key="25">
    <source>
        <dbReference type="ARBA" id="ARBA00072134"/>
    </source>
</evidence>
<proteinExistence type="inferred from homology"/>
<evidence type="ECO:0000256" key="12">
    <source>
        <dbReference type="ARBA" id="ARBA00023242"/>
    </source>
</evidence>
<reference evidence="32" key="1">
    <citation type="submission" date="2019-10" db="EMBL/GenBank/DDBJ databases">
        <title>Corvus moneduloides (New Caledonian crow) genome, bCorMon1, primary haplotype.</title>
        <authorList>
            <person name="Rutz C."/>
            <person name="Fungtammasan C."/>
            <person name="Mountcastle J."/>
            <person name="Formenti G."/>
            <person name="Chow W."/>
            <person name="Howe K."/>
            <person name="Steele M.P."/>
            <person name="Fernandes J."/>
            <person name="Gilbert M.T.P."/>
            <person name="Fedrigo O."/>
            <person name="Jarvis E.D."/>
            <person name="Gemmell N."/>
        </authorList>
    </citation>
    <scope>NUCLEOTIDE SEQUENCE [LARGE SCALE GENOMIC DNA]</scope>
</reference>
<name>A0A8C3ES82_CORMO</name>
<feature type="compositionally biased region" description="Low complexity" evidence="29">
    <location>
        <begin position="73"/>
        <end position="91"/>
    </location>
</feature>
<dbReference type="FunFam" id="2.60.120.590:FF:000004">
    <property type="entry name" value="DNA oxidative demethylase ALKBH2"/>
    <property type="match status" value="1"/>
</dbReference>
<accession>A0A8U7NHE4</accession>
<dbReference type="GO" id="GO:0005730">
    <property type="term" value="C:nucleolus"/>
    <property type="evidence" value="ECO:0007669"/>
    <property type="project" value="UniProtKB-SubCell"/>
</dbReference>
<dbReference type="GO" id="GO:0005654">
    <property type="term" value="C:nucleoplasm"/>
    <property type="evidence" value="ECO:0007669"/>
    <property type="project" value="UniProtKB-SubCell"/>
</dbReference>
<feature type="compositionally biased region" description="Basic and acidic residues" evidence="29">
    <location>
        <begin position="349"/>
        <end position="363"/>
    </location>
</feature>
<evidence type="ECO:0000256" key="14">
    <source>
        <dbReference type="ARBA" id="ARBA00051165"/>
    </source>
</evidence>
<evidence type="ECO:0000256" key="1">
    <source>
        <dbReference type="ARBA" id="ARBA00001954"/>
    </source>
</evidence>
<comment type="catalytic activity">
    <reaction evidence="17">
        <text>a 3,N(4)-etheno-2'-deoxycytidine in double-stranded DNA + 2-oxoglutarate + O2 + H2O = a 2'-deoxycytidine in double-stranded DNA + glyoxal + succinate + CO2</text>
        <dbReference type="Rhea" id="RHEA:70467"/>
        <dbReference type="Rhea" id="RHEA-COMP:17070"/>
        <dbReference type="Rhea" id="RHEA-COMP:17905"/>
        <dbReference type="ChEBI" id="CHEBI:15377"/>
        <dbReference type="ChEBI" id="CHEBI:15379"/>
        <dbReference type="ChEBI" id="CHEBI:16526"/>
        <dbReference type="ChEBI" id="CHEBI:16810"/>
        <dbReference type="ChEBI" id="CHEBI:30031"/>
        <dbReference type="ChEBI" id="CHEBI:34779"/>
        <dbReference type="ChEBI" id="CHEBI:85452"/>
        <dbReference type="ChEBI" id="CHEBI:189585"/>
    </reaction>
    <physiologicalReaction direction="left-to-right" evidence="17">
        <dbReference type="Rhea" id="RHEA:70468"/>
    </physiologicalReaction>
</comment>
<feature type="region of interest" description="Disordered" evidence="29">
    <location>
        <begin position="235"/>
        <end position="259"/>
    </location>
</feature>
<dbReference type="InterPro" id="IPR005123">
    <property type="entry name" value="Oxoglu/Fe-dep_dioxygenase_dom"/>
</dbReference>
<keyword evidence="7" id="KW-0460">Magnesium</keyword>
<evidence type="ECO:0000256" key="2">
    <source>
        <dbReference type="ARBA" id="ARBA00004604"/>
    </source>
</evidence>
<feature type="compositionally biased region" description="Basic residues" evidence="29">
    <location>
        <begin position="36"/>
        <end position="47"/>
    </location>
</feature>
<evidence type="ECO:0000256" key="21">
    <source>
        <dbReference type="ARBA" id="ARBA00052800"/>
    </source>
</evidence>
<evidence type="ECO:0000256" key="22">
    <source>
        <dbReference type="ARBA" id="ARBA00053025"/>
    </source>
</evidence>
<comment type="catalytic activity">
    <reaction evidence="18">
        <text>a 1,N(2)-etheno-2'-deoxyguanosine in double-stranded DNA + 2-oxoglutarate + O2 + H2O = a 2'-deoxyguanosine in double-stranded DNA + glyoxal + succinate + CO2</text>
        <dbReference type="Rhea" id="RHEA:70487"/>
        <dbReference type="Rhea" id="RHEA-COMP:17910"/>
        <dbReference type="Rhea" id="RHEA-COMP:17912"/>
        <dbReference type="ChEBI" id="CHEBI:15377"/>
        <dbReference type="ChEBI" id="CHEBI:15379"/>
        <dbReference type="ChEBI" id="CHEBI:16526"/>
        <dbReference type="ChEBI" id="CHEBI:16810"/>
        <dbReference type="ChEBI" id="CHEBI:30031"/>
        <dbReference type="ChEBI" id="CHEBI:34779"/>
        <dbReference type="ChEBI" id="CHEBI:85445"/>
        <dbReference type="ChEBI" id="CHEBI:189586"/>
    </reaction>
    <physiologicalReaction direction="left-to-right" evidence="18">
        <dbReference type="Rhea" id="RHEA:70488"/>
    </physiologicalReaction>
</comment>
<reference evidence="31" key="3">
    <citation type="submission" date="2025-09" db="UniProtKB">
        <authorList>
            <consortium name="Ensembl"/>
        </authorList>
    </citation>
    <scope>IDENTIFICATION</scope>
</reference>
<evidence type="ECO:0000256" key="27">
    <source>
        <dbReference type="ARBA" id="ARBA00081727"/>
    </source>
</evidence>
<organism evidence="31 32">
    <name type="scientific">Corvus moneduloides</name>
    <name type="common">New Caledonian crow</name>
    <dbReference type="NCBI Taxonomy" id="1196302"/>
    <lineage>
        <taxon>Eukaryota</taxon>
        <taxon>Metazoa</taxon>
        <taxon>Chordata</taxon>
        <taxon>Craniata</taxon>
        <taxon>Vertebrata</taxon>
        <taxon>Euteleostomi</taxon>
        <taxon>Archelosauria</taxon>
        <taxon>Archosauria</taxon>
        <taxon>Dinosauria</taxon>
        <taxon>Saurischia</taxon>
        <taxon>Theropoda</taxon>
        <taxon>Coelurosauria</taxon>
        <taxon>Aves</taxon>
        <taxon>Neognathae</taxon>
        <taxon>Neoaves</taxon>
        <taxon>Telluraves</taxon>
        <taxon>Australaves</taxon>
        <taxon>Passeriformes</taxon>
        <taxon>Corvoidea</taxon>
        <taxon>Corvidae</taxon>
        <taxon>Corvus</taxon>
    </lineage>
</organism>
<sequence>MRSCCSALSAWLASSPASFAFLAAFTWKQRAGRRLRAVRKRSGRSPRPRSSTAMAGQAPPEGRPRRTRRLRGKTPSAPPLAAAPRGPRPQAGAQMLARYWPAGESLLLPIGSPRMEGRFLPSNCDVTEGLSAHWAAAERGRSIDSSATRGAEREFGNGAPLPPHPTNSPQKRPPGRPGPLPHTESQTRTRRHPTPLLPGRGLPQAPAPHLRIAARLRGAAALLGRHGAEEGVQRLLPDHGCGGAEQTARETGVTEGRQRRGTGAEVGLGLGFGAKPARVRRGRGQLGRGRGFARGRAPCALPFPAGSRSPLPPSLLRASLPVPGPRMDGFVVKLPRGQAGDGGGGGKRPRLEEPGPGRPLPREIRAEGLSCDYRILFGKAEADEIFQELEKEVEYFEDDLTKLHIFGTWHKIPRKQVTYGDPGLSYTYSGVTFHPKPWIPVLTRIRERVTAETGHTFNFVLINRYKDGLDHIGEHRDDEKELVPRSPIASVSFGACRDFVFRHRDHRGKGGMAGTGRITLQLAHGSLLLMKHPTNLHWYHSLPPRRRVLAPRVNLTFRKVLPGVKQGKVHQSGPLKSEALVPAGNVDSPVVSQGTGGANGQERFGNFAAKACDH</sequence>
<comment type="catalytic activity">
    <reaction evidence="14">
        <text>an N(3)-methyl-2'-deoxycytidine in single-stranded DNA + 2-oxoglutarate + O2 = a 2'-deoxycytidine in single-stranded DNA + formaldehyde + succinate + CO2 + H(+)</text>
        <dbReference type="Rhea" id="RHEA:70435"/>
        <dbReference type="Rhea" id="RHEA-COMP:12846"/>
        <dbReference type="Rhea" id="RHEA-COMP:17894"/>
        <dbReference type="ChEBI" id="CHEBI:15378"/>
        <dbReference type="ChEBI" id="CHEBI:15379"/>
        <dbReference type="ChEBI" id="CHEBI:16526"/>
        <dbReference type="ChEBI" id="CHEBI:16810"/>
        <dbReference type="ChEBI" id="CHEBI:16842"/>
        <dbReference type="ChEBI" id="CHEBI:30031"/>
        <dbReference type="ChEBI" id="CHEBI:85452"/>
        <dbReference type="ChEBI" id="CHEBI:139075"/>
    </reaction>
    <physiologicalReaction direction="left-to-right" evidence="14">
        <dbReference type="Rhea" id="RHEA:70436"/>
    </physiologicalReaction>
</comment>
<feature type="binding site" evidence="28">
    <location>
        <begin position="426"/>
        <end position="428"/>
    </location>
    <ligand>
        <name>substrate</name>
    </ligand>
</feature>
<keyword evidence="8" id="KW-0223">Dioxygenase</keyword>
<feature type="binding site" evidence="28">
    <location>
        <position position="465"/>
    </location>
    <ligand>
        <name>2-oxoglutarate</name>
        <dbReference type="ChEBI" id="CHEBI:16810"/>
    </ligand>
</feature>
<comment type="subunit">
    <text evidence="23">Interacts with PCNA homotrimer; this interaction is enhanced during the S-phase of the cell cycle. Interacts with nucleolar proteins NCL, UBTF and NPM1. Interacts with XRCC5-XRCC6 heterodimer.</text>
</comment>
<evidence type="ECO:0000256" key="24">
    <source>
        <dbReference type="ARBA" id="ARBA00066725"/>
    </source>
</evidence>
<evidence type="ECO:0000256" key="8">
    <source>
        <dbReference type="ARBA" id="ARBA00022964"/>
    </source>
</evidence>
<dbReference type="Ensembl" id="ENSCMUT00000027646.2">
    <property type="protein sequence ID" value="ENSCMUP00000025718.2"/>
    <property type="gene ID" value="ENSCMUG00000015648.2"/>
</dbReference>
<evidence type="ECO:0000256" key="18">
    <source>
        <dbReference type="ARBA" id="ARBA00051755"/>
    </source>
</evidence>
<evidence type="ECO:0000256" key="7">
    <source>
        <dbReference type="ARBA" id="ARBA00022842"/>
    </source>
</evidence>
<evidence type="ECO:0000313" key="32">
    <source>
        <dbReference type="Proteomes" id="UP000694553"/>
    </source>
</evidence>
<comment type="catalytic activity">
    <reaction evidence="20">
        <text>a 1,N(6)-etheno-2'-deoxyadenosine in double-stranded DNA + 2-oxoglutarate + O2 + H2O = a 2'-deoxyadenosine in double-stranded DNA + glyoxal + succinate + CO2</text>
        <dbReference type="Rhea" id="RHEA:70463"/>
        <dbReference type="Rhea" id="RHEA-COMP:17897"/>
        <dbReference type="Rhea" id="RHEA-COMP:17903"/>
        <dbReference type="ChEBI" id="CHEBI:15377"/>
        <dbReference type="ChEBI" id="CHEBI:15379"/>
        <dbReference type="ChEBI" id="CHEBI:16526"/>
        <dbReference type="ChEBI" id="CHEBI:16810"/>
        <dbReference type="ChEBI" id="CHEBI:30031"/>
        <dbReference type="ChEBI" id="CHEBI:34779"/>
        <dbReference type="ChEBI" id="CHEBI:90615"/>
        <dbReference type="ChEBI" id="CHEBI:189583"/>
    </reaction>
    <physiologicalReaction direction="left-to-right" evidence="20">
        <dbReference type="Rhea" id="RHEA:70464"/>
    </physiologicalReaction>
</comment>
<feature type="binding site" evidence="28">
    <location>
        <position position="478"/>
    </location>
    <ligand>
        <name>substrate</name>
    </ligand>
</feature>
<evidence type="ECO:0000256" key="3">
    <source>
        <dbReference type="ARBA" id="ARBA00004642"/>
    </source>
</evidence>
<keyword evidence="6" id="KW-0227">DNA damage</keyword>
<evidence type="ECO:0000256" key="4">
    <source>
        <dbReference type="ARBA" id="ARBA00007879"/>
    </source>
</evidence>
<dbReference type="GO" id="GO:0008198">
    <property type="term" value="F:ferrous iron binding"/>
    <property type="evidence" value="ECO:0007669"/>
    <property type="project" value="TreeGrafter"/>
</dbReference>
<keyword evidence="11" id="KW-0234">DNA repair</keyword>
<gene>
    <name evidence="31" type="primary">ALKBH2</name>
</gene>
<comment type="similarity">
    <text evidence="4">Belongs to the alkB family.</text>
</comment>
<reference evidence="31" key="2">
    <citation type="submission" date="2025-08" db="UniProtKB">
        <authorList>
            <consortium name="Ensembl"/>
        </authorList>
    </citation>
    <scope>IDENTIFICATION</scope>
</reference>
<feature type="binding site" evidence="28">
    <location>
        <position position="540"/>
    </location>
    <ligand>
        <name>2-oxoglutarate</name>
        <dbReference type="ChEBI" id="CHEBI:16810"/>
    </ligand>
</feature>
<evidence type="ECO:0000256" key="23">
    <source>
        <dbReference type="ARBA" id="ARBA00062909"/>
    </source>
</evidence>
<feature type="compositionally biased region" description="Pro residues" evidence="29">
    <location>
        <begin position="160"/>
        <end position="180"/>
    </location>
</feature>
<evidence type="ECO:0000256" key="17">
    <source>
        <dbReference type="ARBA" id="ARBA00051434"/>
    </source>
</evidence>
<comment type="catalytic activity">
    <reaction evidence="13">
        <text>an N(1)-methyl-2'-deoxyadenosine in single-stranded DNA + 2-oxoglutarate + O2 = a 2'-deoxyadenosine in single-stranded DNA + formaldehyde + succinate + CO2 + H(+)</text>
        <dbReference type="Rhea" id="RHEA:70447"/>
        <dbReference type="Rhea" id="RHEA-COMP:17895"/>
        <dbReference type="Rhea" id="RHEA-COMP:17896"/>
        <dbReference type="ChEBI" id="CHEBI:15378"/>
        <dbReference type="ChEBI" id="CHEBI:15379"/>
        <dbReference type="ChEBI" id="CHEBI:16526"/>
        <dbReference type="ChEBI" id="CHEBI:16810"/>
        <dbReference type="ChEBI" id="CHEBI:16842"/>
        <dbReference type="ChEBI" id="CHEBI:30031"/>
        <dbReference type="ChEBI" id="CHEBI:90615"/>
        <dbReference type="ChEBI" id="CHEBI:139096"/>
    </reaction>
    <physiologicalReaction direction="left-to-right" evidence="13">
        <dbReference type="Rhea" id="RHEA:70448"/>
    </physiologicalReaction>
</comment>
<comment type="subcellular location">
    <subcellularLocation>
        <location evidence="2">Nucleus</location>
        <location evidence="2">Nucleolus</location>
    </subcellularLocation>
    <subcellularLocation>
        <location evidence="3">Nucleus</location>
        <location evidence="3">Nucleoplasm</location>
    </subcellularLocation>
</comment>
<dbReference type="InterPro" id="IPR032852">
    <property type="entry name" value="ALKBH2"/>
</dbReference>
<dbReference type="PANTHER" id="PTHR31573">
    <property type="entry name" value="ALPHA-KETOGLUTARATE-DEPENDENT DIOXYGENASE ALKB HOMOLOG 2"/>
    <property type="match status" value="1"/>
</dbReference>
<keyword evidence="32" id="KW-1185">Reference proteome</keyword>
<dbReference type="SUPFAM" id="SSF51197">
    <property type="entry name" value="Clavaminate synthase-like"/>
    <property type="match status" value="1"/>
</dbReference>
<dbReference type="GO" id="GO:0035516">
    <property type="term" value="F:broad specificity oxidative DNA demethylase activity"/>
    <property type="evidence" value="ECO:0007669"/>
    <property type="project" value="UniProtKB-EC"/>
</dbReference>
<comment type="catalytic activity">
    <reaction evidence="15">
        <text>a 1,N(6)-etheno-2'-deoxyadenosine in single-stranded DNA + 2-oxoglutarate + O2 + H2O = a 2'-deoxyadenosine in single-stranded DNA + glyoxal + succinate + CO2</text>
        <dbReference type="Rhea" id="RHEA:70459"/>
        <dbReference type="Rhea" id="RHEA-COMP:17896"/>
        <dbReference type="Rhea" id="RHEA-COMP:17904"/>
        <dbReference type="ChEBI" id="CHEBI:15377"/>
        <dbReference type="ChEBI" id="CHEBI:15379"/>
        <dbReference type="ChEBI" id="CHEBI:16526"/>
        <dbReference type="ChEBI" id="CHEBI:16810"/>
        <dbReference type="ChEBI" id="CHEBI:30031"/>
        <dbReference type="ChEBI" id="CHEBI:34779"/>
        <dbReference type="ChEBI" id="CHEBI:90615"/>
        <dbReference type="ChEBI" id="CHEBI:189583"/>
    </reaction>
    <physiologicalReaction direction="left-to-right" evidence="15">
        <dbReference type="Rhea" id="RHEA:70460"/>
    </physiologicalReaction>
</comment>
<feature type="binding site" evidence="28">
    <location>
        <position position="558"/>
    </location>
    <ligand>
        <name>2-oxoglutarate</name>
        <dbReference type="ChEBI" id="CHEBI:16810"/>
    </ligand>
</feature>
<evidence type="ECO:0000256" key="26">
    <source>
        <dbReference type="ARBA" id="ARBA00077989"/>
    </source>
</evidence>
<dbReference type="GO" id="GO:0006307">
    <property type="term" value="P:DNA alkylation repair"/>
    <property type="evidence" value="ECO:0007669"/>
    <property type="project" value="UniProtKB-ARBA"/>
</dbReference>
<dbReference type="Proteomes" id="UP000694553">
    <property type="component" value="Unassembled WGS sequence"/>
</dbReference>
<dbReference type="Gene3D" id="2.60.120.590">
    <property type="entry name" value="Alpha-ketoglutarate-dependent dioxygenase AlkB-like"/>
    <property type="match status" value="1"/>
</dbReference>
<evidence type="ECO:0000256" key="11">
    <source>
        <dbReference type="ARBA" id="ARBA00023204"/>
    </source>
</evidence>
<evidence type="ECO:0000256" key="29">
    <source>
        <dbReference type="SAM" id="MobiDB-lite"/>
    </source>
</evidence>
<comment type="catalytic activity">
    <reaction evidence="19">
        <text>a 3,N(4)-etheno-2'-deoxycytidine in single-stranded DNA + 2-oxoglutarate + O2 + H2O = a 2'-deoxycytidine in single-stranded DNA + glyoxal + succinate + CO2</text>
        <dbReference type="Rhea" id="RHEA:70471"/>
        <dbReference type="Rhea" id="RHEA-COMP:12846"/>
        <dbReference type="Rhea" id="RHEA-COMP:17906"/>
        <dbReference type="ChEBI" id="CHEBI:15377"/>
        <dbReference type="ChEBI" id="CHEBI:15379"/>
        <dbReference type="ChEBI" id="CHEBI:16526"/>
        <dbReference type="ChEBI" id="CHEBI:16810"/>
        <dbReference type="ChEBI" id="CHEBI:30031"/>
        <dbReference type="ChEBI" id="CHEBI:34779"/>
        <dbReference type="ChEBI" id="CHEBI:85452"/>
        <dbReference type="ChEBI" id="CHEBI:189585"/>
    </reaction>
    <physiologicalReaction direction="left-to-right" evidence="19">
        <dbReference type="Rhea" id="RHEA:70472"/>
    </physiologicalReaction>
</comment>
<evidence type="ECO:0000313" key="31">
    <source>
        <dbReference type="Ensembl" id="ENSCMUP00000025718.2"/>
    </source>
</evidence>
<feature type="binding site" evidence="28">
    <location>
        <position position="552"/>
    </location>
    <ligand>
        <name>2-oxoglutarate</name>
        <dbReference type="ChEBI" id="CHEBI:16810"/>
    </ligand>
</feature>
<protein>
    <recommendedName>
        <fullName evidence="25">DNA oxidative demethylase ALKBH2</fullName>
        <ecNumber evidence="24">1.14.11.33</ecNumber>
    </recommendedName>
    <alternativeName>
        <fullName evidence="26">Alkylated DNA repair protein alkB homolog 2</fullName>
    </alternativeName>
    <alternativeName>
        <fullName evidence="27">Alpha-ketoglutarate-dependent dioxygenase alkB homolog 2</fullName>
    </alternativeName>
</protein>
<evidence type="ECO:0000256" key="28">
    <source>
        <dbReference type="PIRSR" id="PIRSR632852-1"/>
    </source>
</evidence>
<evidence type="ECO:0000256" key="10">
    <source>
        <dbReference type="ARBA" id="ARBA00023004"/>
    </source>
</evidence>
<dbReference type="EC" id="1.14.11.33" evidence="24"/>
<feature type="binding site" evidence="28">
    <location>
        <position position="475"/>
    </location>
    <ligand>
        <name>2-oxoglutarate</name>
        <dbReference type="ChEBI" id="CHEBI:16810"/>
    </ligand>
</feature>
<feature type="binding site" evidence="28">
    <location>
        <position position="556"/>
    </location>
    <ligand>
        <name>2-oxoglutarate</name>
        <dbReference type="ChEBI" id="CHEBI:16810"/>
    </ligand>
</feature>
<keyword evidence="9" id="KW-0560">Oxidoreductase</keyword>
<comment type="catalytic activity">
    <reaction evidence="22">
        <text>a methylated nucleobase within DNA + 2-oxoglutarate + O2 = a nucleobase within DNA + formaldehyde + succinate + CO2</text>
        <dbReference type="Rhea" id="RHEA:30299"/>
        <dbReference type="Rhea" id="RHEA-COMP:12192"/>
        <dbReference type="Rhea" id="RHEA-COMP:12193"/>
        <dbReference type="ChEBI" id="CHEBI:15379"/>
        <dbReference type="ChEBI" id="CHEBI:16526"/>
        <dbReference type="ChEBI" id="CHEBI:16810"/>
        <dbReference type="ChEBI" id="CHEBI:16842"/>
        <dbReference type="ChEBI" id="CHEBI:30031"/>
        <dbReference type="ChEBI" id="CHEBI:32875"/>
        <dbReference type="ChEBI" id="CHEBI:64428"/>
        <dbReference type="EC" id="1.14.11.33"/>
    </reaction>
    <physiologicalReaction direction="left-to-right" evidence="22">
        <dbReference type="Rhea" id="RHEA:30300"/>
    </physiologicalReaction>
</comment>
<feature type="binding site" evidence="28">
    <location>
        <position position="463"/>
    </location>
    <ligand>
        <name>2-oxoglutarate</name>
        <dbReference type="ChEBI" id="CHEBI:16810"/>
    </ligand>
</feature>
<feature type="domain" description="Fe2OG dioxygenase" evidence="30">
    <location>
        <begin position="456"/>
        <end position="561"/>
    </location>
</feature>
<accession>A0A8C3ES82</accession>
<comment type="catalytic activity">
    <reaction evidence="21">
        <text>an N(1)-methyl-2'-deoxyadenosine in double-stranded DNA + 2-oxoglutarate + O2 = a 2'-deoxyadenosine in double-stranded DNA + formaldehyde + succinate + CO2 + H(+)</text>
        <dbReference type="Rhea" id="RHEA:70443"/>
        <dbReference type="Rhea" id="RHEA-COMP:14236"/>
        <dbReference type="Rhea" id="RHEA-COMP:17897"/>
        <dbReference type="ChEBI" id="CHEBI:15378"/>
        <dbReference type="ChEBI" id="CHEBI:15379"/>
        <dbReference type="ChEBI" id="CHEBI:16526"/>
        <dbReference type="ChEBI" id="CHEBI:16810"/>
        <dbReference type="ChEBI" id="CHEBI:16842"/>
        <dbReference type="ChEBI" id="CHEBI:30031"/>
        <dbReference type="ChEBI" id="CHEBI:90615"/>
        <dbReference type="ChEBI" id="CHEBI:139096"/>
    </reaction>
    <physiologicalReaction direction="left-to-right" evidence="21">
        <dbReference type="Rhea" id="RHEA:70444"/>
    </physiologicalReaction>
</comment>
<keyword evidence="5" id="KW-0479">Metal-binding</keyword>
<evidence type="ECO:0000256" key="20">
    <source>
        <dbReference type="ARBA" id="ARBA00052627"/>
    </source>
</evidence>
<comment type="catalytic activity">
    <reaction evidence="16">
        <text>an N(3)-methyl-2'-deoxycytidine in double-stranded DNA + 2-oxoglutarate + O2 = a 2'-deoxycytidine in double-stranded DNA + formaldehyde + succinate + CO2 + H(+)</text>
        <dbReference type="Rhea" id="RHEA:70439"/>
        <dbReference type="Rhea" id="RHEA-COMP:14237"/>
        <dbReference type="Rhea" id="RHEA-COMP:17070"/>
        <dbReference type="ChEBI" id="CHEBI:15378"/>
        <dbReference type="ChEBI" id="CHEBI:15379"/>
        <dbReference type="ChEBI" id="CHEBI:16526"/>
        <dbReference type="ChEBI" id="CHEBI:16810"/>
        <dbReference type="ChEBI" id="CHEBI:16842"/>
        <dbReference type="ChEBI" id="CHEBI:30031"/>
        <dbReference type="ChEBI" id="CHEBI:85452"/>
        <dbReference type="ChEBI" id="CHEBI:139075"/>
    </reaction>
    <physiologicalReaction direction="left-to-right" evidence="16">
        <dbReference type="Rhea" id="RHEA:70440"/>
    </physiologicalReaction>
</comment>
<evidence type="ECO:0000256" key="9">
    <source>
        <dbReference type="ARBA" id="ARBA00023002"/>
    </source>
</evidence>
<evidence type="ECO:0000256" key="19">
    <source>
        <dbReference type="ARBA" id="ARBA00052597"/>
    </source>
</evidence>
<evidence type="ECO:0000256" key="13">
    <source>
        <dbReference type="ARBA" id="ARBA00051010"/>
    </source>
</evidence>
<dbReference type="InterPro" id="IPR027450">
    <property type="entry name" value="AlkB-like"/>
</dbReference>
<dbReference type="PANTHER" id="PTHR31573:SF1">
    <property type="entry name" value="DNA OXIDATIVE DEMETHYLASE ALKBH2"/>
    <property type="match status" value="1"/>
</dbReference>
<comment type="cofactor">
    <cofactor evidence="1">
        <name>Fe(2+)</name>
        <dbReference type="ChEBI" id="CHEBI:29033"/>
    </cofactor>
</comment>
<keyword evidence="12" id="KW-0539">Nucleus</keyword>
<evidence type="ECO:0000256" key="16">
    <source>
        <dbReference type="ARBA" id="ARBA00051376"/>
    </source>
</evidence>
<feature type="region of interest" description="Disordered" evidence="29">
    <location>
        <begin position="36"/>
        <end position="91"/>
    </location>
</feature>
<dbReference type="PROSITE" id="PS51471">
    <property type="entry name" value="FE2OG_OXY"/>
    <property type="match status" value="1"/>
</dbReference>
<dbReference type="AlphaFoldDB" id="A0A8C3ES82"/>